<reference evidence="3 4" key="1">
    <citation type="journal article" date="2015" name="Genome Announc.">
        <title>Expanding the biotechnology potential of lactobacilli through comparative genomics of 213 strains and associated genera.</title>
        <authorList>
            <person name="Sun Z."/>
            <person name="Harris H.M."/>
            <person name="McCann A."/>
            <person name="Guo C."/>
            <person name="Argimon S."/>
            <person name="Zhang W."/>
            <person name="Yang X."/>
            <person name="Jeffery I.B."/>
            <person name="Cooney J.C."/>
            <person name="Kagawa T.F."/>
            <person name="Liu W."/>
            <person name="Song Y."/>
            <person name="Salvetti E."/>
            <person name="Wrobel A."/>
            <person name="Rasinkangas P."/>
            <person name="Parkhill J."/>
            <person name="Rea M.C."/>
            <person name="O'Sullivan O."/>
            <person name="Ritari J."/>
            <person name="Douillard F.P."/>
            <person name="Paul Ross R."/>
            <person name="Yang R."/>
            <person name="Briner A.E."/>
            <person name="Felis G.E."/>
            <person name="de Vos W.M."/>
            <person name="Barrangou R."/>
            <person name="Klaenhammer T.R."/>
            <person name="Caufield P.W."/>
            <person name="Cui Y."/>
            <person name="Zhang H."/>
            <person name="O'Toole P.W."/>
        </authorList>
    </citation>
    <scope>NUCLEOTIDE SEQUENCE [LARGE SCALE GENOMIC DNA]</scope>
    <source>
        <strain evidence="3 4">DSM 6035</strain>
    </source>
</reference>
<dbReference type="PATRIC" id="fig|1423782.4.peg.990"/>
<dbReference type="EMBL" id="AZGM01000134">
    <property type="protein sequence ID" value="KRM25217.1"/>
    <property type="molecule type" value="Genomic_DNA"/>
</dbReference>
<proteinExistence type="predicted"/>
<keyword evidence="1" id="KW-0238">DNA-binding</keyword>
<evidence type="ECO:0000313" key="4">
    <source>
        <dbReference type="Proteomes" id="UP000051412"/>
    </source>
</evidence>
<organism evidence="3 4">
    <name type="scientific">Limosilactobacillus panis DSM 6035</name>
    <dbReference type="NCBI Taxonomy" id="1423782"/>
    <lineage>
        <taxon>Bacteria</taxon>
        <taxon>Bacillati</taxon>
        <taxon>Bacillota</taxon>
        <taxon>Bacilli</taxon>
        <taxon>Lactobacillales</taxon>
        <taxon>Lactobacillaceae</taxon>
        <taxon>Limosilactobacillus</taxon>
    </lineage>
</organism>
<evidence type="ECO:0000313" key="3">
    <source>
        <dbReference type="EMBL" id="KRM25217.1"/>
    </source>
</evidence>
<dbReference type="STRING" id="1423782.FD32_GL000951"/>
<keyword evidence="4" id="KW-1185">Reference proteome</keyword>
<accession>A0A0R1X5H4</accession>
<gene>
    <name evidence="3" type="ORF">FD32_GL000951</name>
</gene>
<dbReference type="PANTHER" id="PTHR30405:SF25">
    <property type="entry name" value="RNA-GUIDED DNA ENDONUCLEASE INSQ-RELATED"/>
    <property type="match status" value="1"/>
</dbReference>
<evidence type="ECO:0000256" key="1">
    <source>
        <dbReference type="ARBA" id="ARBA00023125"/>
    </source>
</evidence>
<feature type="domain" description="Cas12f1-like TNB" evidence="2">
    <location>
        <begin position="40"/>
        <end position="106"/>
    </location>
</feature>
<sequence>MHKLTTTLVKQYDVIVIEDLKAKNLQKNHCLAKAIANASWYQFRTMLAYKCAWYGKKLVTVKPNYTSQICSHCGYHSGPKPLQIREWTCQNCGAHHDRDINAAVNILHQGLKAIG</sequence>
<dbReference type="GO" id="GO:0003677">
    <property type="term" value="F:DNA binding"/>
    <property type="evidence" value="ECO:0007669"/>
    <property type="project" value="UniProtKB-KW"/>
</dbReference>
<dbReference type="PANTHER" id="PTHR30405">
    <property type="entry name" value="TRANSPOSASE"/>
    <property type="match status" value="1"/>
</dbReference>
<dbReference type="InterPro" id="IPR010095">
    <property type="entry name" value="Cas12f1-like_TNB"/>
</dbReference>
<dbReference type="InterPro" id="IPR051399">
    <property type="entry name" value="RNA-guided_DNA_endo/Transpos"/>
</dbReference>
<name>A0A0R1X5H4_9LACO</name>
<protein>
    <submittedName>
        <fullName evidence="3">Transposase</fullName>
    </submittedName>
</protein>
<dbReference type="Pfam" id="PF07282">
    <property type="entry name" value="Cas12f1-like_TNB"/>
    <property type="match status" value="1"/>
</dbReference>
<dbReference type="AlphaFoldDB" id="A0A0R1X5H4"/>
<comment type="caution">
    <text evidence="3">The sequence shown here is derived from an EMBL/GenBank/DDBJ whole genome shotgun (WGS) entry which is preliminary data.</text>
</comment>
<evidence type="ECO:0000259" key="2">
    <source>
        <dbReference type="Pfam" id="PF07282"/>
    </source>
</evidence>
<dbReference type="NCBIfam" id="TIGR01766">
    <property type="entry name" value="IS200/IS605 family accessory protein TnpB-like domain"/>
    <property type="match status" value="1"/>
</dbReference>
<dbReference type="Proteomes" id="UP000051412">
    <property type="component" value="Unassembled WGS sequence"/>
</dbReference>
<dbReference type="NCBIfam" id="NF040570">
    <property type="entry name" value="guided_TnpB"/>
    <property type="match status" value="1"/>
</dbReference>